<comment type="caution">
    <text evidence="3">The sequence shown here is derived from an EMBL/GenBank/DDBJ whole genome shotgun (WGS) entry which is preliminary data.</text>
</comment>
<evidence type="ECO:0000259" key="1">
    <source>
        <dbReference type="Pfam" id="PF13952"/>
    </source>
</evidence>
<dbReference type="Pfam" id="PF13960">
    <property type="entry name" value="DUF4218"/>
    <property type="match status" value="1"/>
</dbReference>
<dbReference type="Pfam" id="PF13952">
    <property type="entry name" value="DUF4216"/>
    <property type="match status" value="1"/>
</dbReference>
<evidence type="ECO:0000313" key="4">
    <source>
        <dbReference type="Proteomes" id="UP000288805"/>
    </source>
</evidence>
<accession>A0A438GBG7</accession>
<dbReference type="EMBL" id="QGNW01000492">
    <property type="protein sequence ID" value="RVW69563.1"/>
    <property type="molecule type" value="Genomic_DNA"/>
</dbReference>
<sequence length="665" mass="76142">MGLRSELPPKFESKRAYLPPACYSLSKMEKKVFCQTLSQLKVPYGYCSNLRNLVSMEDLKLYGLKSHDCHTLMQQLLPVSLRSILPKHVRNAICRLSSFFNALYSKVVDVPTLDELQNEVVVTLCLFEKYFPPSFFEIMVHLTVHLVREPEGCITECYIVEEGIEFCIEYLSNVEAIGIPSTSKIDQKVRASIFGGHTMKVEVAIGNEEPVSETLKWIGHGPSRYVFKYHGYVINGCHYHTKERDDLRATQNSGVSIVATTMQIVDNKNGIRVDDLGFTLVDFNKMAHKSDPFILASQAKQVFYVQDELDPRWYGSRAMTTYKKEASFTLDSKSRRNCMLTMGKCFQSFKNMLTVKYVIPFKDQPEVLKKPPIEYIFIEDEDWTIFVKERLSKRFQDFREVQKERRKKHIYNHHLSRKRYAGLEDEMMATTGYTEIIDRSILWKKAMGKKAMEKKDGTYDEVVIPMVEKIMMPSTPQSDVSNSNIKQKQIVLPQVVEQPKCQVDDHVPTVQKANKVRKCQLALGTKENVVVASTIVLECGVNFLVVVDTSYEPNAPLLVPIPNQITTIGEALGYQVLWPAQMDSKKFKKQRNKETQLSSKDENPVDIKNFATLVGLLLKEGKVHAVNITKDVFGEPCKSFLMNDDMDMIISSTEVSSNCLMFYIW</sequence>
<reference evidence="3 4" key="1">
    <citation type="journal article" date="2018" name="PLoS Genet.">
        <title>Population sequencing reveals clonal diversity and ancestral inbreeding in the grapevine cultivar Chardonnay.</title>
        <authorList>
            <person name="Roach M.J."/>
            <person name="Johnson D.L."/>
            <person name="Bohlmann J."/>
            <person name="van Vuuren H.J."/>
            <person name="Jones S.J."/>
            <person name="Pretorius I.S."/>
            <person name="Schmidt S.A."/>
            <person name="Borneman A.R."/>
        </authorList>
    </citation>
    <scope>NUCLEOTIDE SEQUENCE [LARGE SCALE GENOMIC DNA]</scope>
    <source>
        <strain evidence="4">cv. Chardonnay</strain>
        <tissue evidence="3">Leaf</tissue>
    </source>
</reference>
<protein>
    <recommendedName>
        <fullName evidence="5">DUF4218 domain-containing protein</fullName>
    </recommendedName>
</protein>
<proteinExistence type="predicted"/>
<name>A0A438GBG7_VITVI</name>
<feature type="domain" description="DUF4218" evidence="2">
    <location>
        <begin position="103"/>
        <end position="149"/>
    </location>
</feature>
<feature type="domain" description="DUF4216" evidence="1">
    <location>
        <begin position="266"/>
        <end position="313"/>
    </location>
</feature>
<dbReference type="InterPro" id="IPR025452">
    <property type="entry name" value="DUF4218"/>
</dbReference>
<dbReference type="Proteomes" id="UP000288805">
    <property type="component" value="Unassembled WGS sequence"/>
</dbReference>
<evidence type="ECO:0008006" key="5">
    <source>
        <dbReference type="Google" id="ProtNLM"/>
    </source>
</evidence>
<gene>
    <name evidence="3" type="ORF">CK203_059360</name>
</gene>
<evidence type="ECO:0000313" key="3">
    <source>
        <dbReference type="EMBL" id="RVW69563.1"/>
    </source>
</evidence>
<evidence type="ECO:0000259" key="2">
    <source>
        <dbReference type="Pfam" id="PF13960"/>
    </source>
</evidence>
<dbReference type="PANTHER" id="PTHR48258">
    <property type="entry name" value="DUF4218 DOMAIN-CONTAINING PROTEIN-RELATED"/>
    <property type="match status" value="1"/>
</dbReference>
<dbReference type="InterPro" id="IPR025312">
    <property type="entry name" value="DUF4216"/>
</dbReference>
<organism evidence="3 4">
    <name type="scientific">Vitis vinifera</name>
    <name type="common">Grape</name>
    <dbReference type="NCBI Taxonomy" id="29760"/>
    <lineage>
        <taxon>Eukaryota</taxon>
        <taxon>Viridiplantae</taxon>
        <taxon>Streptophyta</taxon>
        <taxon>Embryophyta</taxon>
        <taxon>Tracheophyta</taxon>
        <taxon>Spermatophyta</taxon>
        <taxon>Magnoliopsida</taxon>
        <taxon>eudicotyledons</taxon>
        <taxon>Gunneridae</taxon>
        <taxon>Pentapetalae</taxon>
        <taxon>rosids</taxon>
        <taxon>Vitales</taxon>
        <taxon>Vitaceae</taxon>
        <taxon>Viteae</taxon>
        <taxon>Vitis</taxon>
    </lineage>
</organism>
<dbReference type="AlphaFoldDB" id="A0A438GBG7"/>